<sequence length="60" mass="7285">MKNIPNGTQVIHHLNYEEQVFYKEENGNLLFWNESKWEKALIESIEMMIIKDFELTDLRN</sequence>
<organism evidence="1 2">
    <name type="scientific">Acinetobacter radioresistens</name>
    <dbReference type="NCBI Taxonomy" id="40216"/>
    <lineage>
        <taxon>Bacteria</taxon>
        <taxon>Pseudomonadati</taxon>
        <taxon>Pseudomonadota</taxon>
        <taxon>Gammaproteobacteria</taxon>
        <taxon>Moraxellales</taxon>
        <taxon>Moraxellaceae</taxon>
        <taxon>Acinetobacter</taxon>
    </lineage>
</organism>
<comment type="caution">
    <text evidence="1">The sequence shown here is derived from an EMBL/GenBank/DDBJ whole genome shotgun (WGS) entry which is preliminary data.</text>
</comment>
<dbReference type="EMBL" id="VFBM01000003">
    <property type="protein sequence ID" value="TNX93088.1"/>
    <property type="molecule type" value="Genomic_DNA"/>
</dbReference>
<dbReference type="GeneID" id="56306259"/>
<name>A0A2T1J1N9_ACIRA</name>
<evidence type="ECO:0000313" key="2">
    <source>
        <dbReference type="Proteomes" id="UP000314285"/>
    </source>
</evidence>
<dbReference type="RefSeq" id="WP_005019410.1">
    <property type="nucleotide sequence ID" value="NZ_BKXI01000032.1"/>
</dbReference>
<dbReference type="AlphaFoldDB" id="A0A2T1J1N9"/>
<dbReference type="KEGG" id="arj:DOM24_09195"/>
<reference evidence="1 2" key="1">
    <citation type="submission" date="2019-06" db="EMBL/GenBank/DDBJ databases">
        <title>Genome of Acinetobacter radioresistens APH1, a phenol degrading strain.</title>
        <authorList>
            <person name="Liu Y."/>
        </authorList>
    </citation>
    <scope>NUCLEOTIDE SEQUENCE [LARGE SCALE GENOMIC DNA]</scope>
    <source>
        <strain evidence="1 2">APH1</strain>
    </source>
</reference>
<gene>
    <name evidence="1" type="ORF">FHY67_05880</name>
</gene>
<proteinExistence type="predicted"/>
<protein>
    <submittedName>
        <fullName evidence="1">Uncharacterized protein</fullName>
    </submittedName>
</protein>
<evidence type="ECO:0000313" key="1">
    <source>
        <dbReference type="EMBL" id="TNX93088.1"/>
    </source>
</evidence>
<accession>A0A2T1J1N9</accession>
<dbReference type="Proteomes" id="UP000314285">
    <property type="component" value="Unassembled WGS sequence"/>
</dbReference>